<name>A0A6G1LKA4_9PEZI</name>
<dbReference type="AlphaFoldDB" id="A0A6G1LKA4"/>
<evidence type="ECO:0000313" key="2">
    <source>
        <dbReference type="Proteomes" id="UP000799436"/>
    </source>
</evidence>
<evidence type="ECO:0000313" key="1">
    <source>
        <dbReference type="EMBL" id="KAF2772858.1"/>
    </source>
</evidence>
<sequence length="230" mass="25576">MARKSFLDLPPELRNHIYVLAMVEDVPTRADIYKHTVWVGDEAISQVRCIPSSPQLAYVSKQLREESLAVFFGLNTFSFFVSSAQAHTNSTLSQWAAKLPVPPSSIKRVKLSFRVLACIKPSSGSSLPVDPLWIDEMTLTATEGPEPQFEITFGKDQDSVLRRECTCRLESCIRGPMRNDGTETVLDVAKSATQCLAALNDEHTRGLMAHWGDFCGDCLKEKFDSALSFT</sequence>
<dbReference type="PANTHER" id="PTHR42085:SF2">
    <property type="entry name" value="F-BOX DOMAIN-CONTAINING PROTEIN"/>
    <property type="match status" value="1"/>
</dbReference>
<keyword evidence="2" id="KW-1185">Reference proteome</keyword>
<dbReference type="PANTHER" id="PTHR42085">
    <property type="entry name" value="F-BOX DOMAIN-CONTAINING PROTEIN"/>
    <property type="match status" value="1"/>
</dbReference>
<dbReference type="InterPro" id="IPR038883">
    <property type="entry name" value="AN11006-like"/>
</dbReference>
<proteinExistence type="predicted"/>
<gene>
    <name evidence="1" type="ORF">EJ03DRAFT_371765</name>
</gene>
<protein>
    <submittedName>
        <fullName evidence="1">Uncharacterized protein</fullName>
    </submittedName>
</protein>
<organism evidence="1 2">
    <name type="scientific">Teratosphaeria nubilosa</name>
    <dbReference type="NCBI Taxonomy" id="161662"/>
    <lineage>
        <taxon>Eukaryota</taxon>
        <taxon>Fungi</taxon>
        <taxon>Dikarya</taxon>
        <taxon>Ascomycota</taxon>
        <taxon>Pezizomycotina</taxon>
        <taxon>Dothideomycetes</taxon>
        <taxon>Dothideomycetidae</taxon>
        <taxon>Mycosphaerellales</taxon>
        <taxon>Teratosphaeriaceae</taxon>
        <taxon>Teratosphaeria</taxon>
    </lineage>
</organism>
<dbReference type="OrthoDB" id="5413827at2759"/>
<dbReference type="Proteomes" id="UP000799436">
    <property type="component" value="Unassembled WGS sequence"/>
</dbReference>
<accession>A0A6G1LKA4</accession>
<dbReference type="EMBL" id="ML995813">
    <property type="protein sequence ID" value="KAF2772858.1"/>
    <property type="molecule type" value="Genomic_DNA"/>
</dbReference>
<reference evidence="1" key="1">
    <citation type="journal article" date="2020" name="Stud. Mycol.">
        <title>101 Dothideomycetes genomes: a test case for predicting lifestyles and emergence of pathogens.</title>
        <authorList>
            <person name="Haridas S."/>
            <person name="Albert R."/>
            <person name="Binder M."/>
            <person name="Bloem J."/>
            <person name="Labutti K."/>
            <person name="Salamov A."/>
            <person name="Andreopoulos B."/>
            <person name="Baker S."/>
            <person name="Barry K."/>
            <person name="Bills G."/>
            <person name="Bluhm B."/>
            <person name="Cannon C."/>
            <person name="Castanera R."/>
            <person name="Culley D."/>
            <person name="Daum C."/>
            <person name="Ezra D."/>
            <person name="Gonzalez J."/>
            <person name="Henrissat B."/>
            <person name="Kuo A."/>
            <person name="Liang C."/>
            <person name="Lipzen A."/>
            <person name="Lutzoni F."/>
            <person name="Magnuson J."/>
            <person name="Mondo S."/>
            <person name="Nolan M."/>
            <person name="Ohm R."/>
            <person name="Pangilinan J."/>
            <person name="Park H.-J."/>
            <person name="Ramirez L."/>
            <person name="Alfaro M."/>
            <person name="Sun H."/>
            <person name="Tritt A."/>
            <person name="Yoshinaga Y."/>
            <person name="Zwiers L.-H."/>
            <person name="Turgeon B."/>
            <person name="Goodwin S."/>
            <person name="Spatafora J."/>
            <person name="Crous P."/>
            <person name="Grigoriev I."/>
        </authorList>
    </citation>
    <scope>NUCLEOTIDE SEQUENCE</scope>
    <source>
        <strain evidence="1">CBS 116005</strain>
    </source>
</reference>